<dbReference type="EMBL" id="LSCV01000044">
    <property type="protein sequence ID" value="KXB39038.1"/>
    <property type="molecule type" value="Genomic_DNA"/>
</dbReference>
<comment type="caution">
    <text evidence="2">The sequence shown here is derived from an EMBL/GenBank/DDBJ whole genome shotgun (WGS) entry which is preliminary data.</text>
</comment>
<accession>A0A133Y783</accession>
<dbReference type="InterPro" id="IPR025420">
    <property type="entry name" value="DUF4143"/>
</dbReference>
<evidence type="ECO:0000259" key="1">
    <source>
        <dbReference type="Pfam" id="PF13635"/>
    </source>
</evidence>
<protein>
    <recommendedName>
        <fullName evidence="1">DUF4143 domain-containing protein</fullName>
    </recommendedName>
</protein>
<dbReference type="RefSeq" id="WP_066714998.1">
    <property type="nucleotide sequence ID" value="NZ_JARFNM010000001.1"/>
</dbReference>
<dbReference type="PATRIC" id="fig|1497955.3.peg.1327"/>
<reference evidence="3" key="1">
    <citation type="submission" date="2016-01" db="EMBL/GenBank/DDBJ databases">
        <authorList>
            <person name="Mitreva M."/>
            <person name="Pepin K.H."/>
            <person name="Mihindukulasuriya K.A."/>
            <person name="Fulton R."/>
            <person name="Fronick C."/>
            <person name="O'Laughlin M."/>
            <person name="Miner T."/>
            <person name="Herter B."/>
            <person name="Rosa B.A."/>
            <person name="Cordes M."/>
            <person name="Tomlinson C."/>
            <person name="Wollam A."/>
            <person name="Palsikar V.B."/>
            <person name="Mardis E.R."/>
            <person name="Wilson R.K."/>
        </authorList>
    </citation>
    <scope>NUCLEOTIDE SEQUENCE [LARGE SCALE GENOMIC DNA]</scope>
    <source>
        <strain evidence="3">KA00274</strain>
    </source>
</reference>
<dbReference type="AlphaFoldDB" id="A0A133Y783"/>
<proteinExistence type="predicted"/>
<organism evidence="2 3">
    <name type="scientific">Amygdalobacter nucleatus</name>
    <dbReference type="NCBI Taxonomy" id="3029274"/>
    <lineage>
        <taxon>Bacteria</taxon>
        <taxon>Bacillati</taxon>
        <taxon>Bacillota</taxon>
        <taxon>Clostridia</taxon>
        <taxon>Eubacteriales</taxon>
        <taxon>Oscillospiraceae</taxon>
        <taxon>Amygdalobacter</taxon>
    </lineage>
</organism>
<evidence type="ECO:0000313" key="3">
    <source>
        <dbReference type="Proteomes" id="UP000070080"/>
    </source>
</evidence>
<dbReference type="Proteomes" id="UP000070080">
    <property type="component" value="Unassembled WGS sequence"/>
</dbReference>
<dbReference type="STRING" id="1497955.HMPREF1872_01360"/>
<dbReference type="Pfam" id="PF13635">
    <property type="entry name" value="DUF4143"/>
    <property type="match status" value="1"/>
</dbReference>
<keyword evidence="3" id="KW-1185">Reference proteome</keyword>
<name>A0A133Y783_9FIRM</name>
<evidence type="ECO:0000313" key="2">
    <source>
        <dbReference type="EMBL" id="KXB39038.1"/>
    </source>
</evidence>
<sequence>MTIDDIKFAICRGAWPTSLKGKTDTSKLAIARDYKTLGFLFECLCIRDLKIYSSFQNGSISYYHDRYNLEADAVLHLDDGRYALVEFKLGQSEIEEGAKHLCKIESLIKENNQKEKQVPLALPDLELIITGTEYGYRRKDDVLVIPLACLKP</sequence>
<gene>
    <name evidence="2" type="ORF">HMPREF1872_01360</name>
</gene>
<feature type="domain" description="DUF4143" evidence="1">
    <location>
        <begin position="25"/>
        <end position="89"/>
    </location>
</feature>